<evidence type="ECO:0000313" key="3">
    <source>
        <dbReference type="EMBL" id="KAI9252316.1"/>
    </source>
</evidence>
<dbReference type="PROSITE" id="PS50003">
    <property type="entry name" value="PH_DOMAIN"/>
    <property type="match status" value="1"/>
</dbReference>
<dbReference type="EMBL" id="JAIXMP010000028">
    <property type="protein sequence ID" value="KAI9252316.1"/>
    <property type="molecule type" value="Genomic_DNA"/>
</dbReference>
<feature type="compositionally biased region" description="Polar residues" evidence="1">
    <location>
        <begin position="580"/>
        <end position="614"/>
    </location>
</feature>
<feature type="compositionally biased region" description="Acidic residues" evidence="1">
    <location>
        <begin position="701"/>
        <end position="720"/>
    </location>
</feature>
<dbReference type="PANTHER" id="PTHR46007">
    <property type="entry name" value="MEDIATOR OF RNA POLYMERASE II TRANSCRIPTION SUBUNIT 12"/>
    <property type="match status" value="1"/>
</dbReference>
<name>A0AAD5P9Z5_9FUNG</name>
<evidence type="ECO:0000256" key="1">
    <source>
        <dbReference type="SAM" id="MobiDB-lite"/>
    </source>
</evidence>
<dbReference type="GO" id="GO:0045944">
    <property type="term" value="P:positive regulation of transcription by RNA polymerase II"/>
    <property type="evidence" value="ECO:0007669"/>
    <property type="project" value="TreeGrafter"/>
</dbReference>
<feature type="domain" description="PH" evidence="2">
    <location>
        <begin position="201"/>
        <end position="309"/>
    </location>
</feature>
<feature type="compositionally biased region" description="Polar residues" evidence="1">
    <location>
        <begin position="764"/>
        <end position="774"/>
    </location>
</feature>
<feature type="region of interest" description="Disordered" evidence="1">
    <location>
        <begin position="90"/>
        <end position="124"/>
    </location>
</feature>
<feature type="compositionally biased region" description="Polar residues" evidence="1">
    <location>
        <begin position="723"/>
        <end position="757"/>
    </location>
</feature>
<dbReference type="Proteomes" id="UP001209540">
    <property type="component" value="Unassembled WGS sequence"/>
</dbReference>
<feature type="compositionally biased region" description="Acidic residues" evidence="1">
    <location>
        <begin position="853"/>
        <end position="870"/>
    </location>
</feature>
<evidence type="ECO:0000313" key="4">
    <source>
        <dbReference type="Proteomes" id="UP001209540"/>
    </source>
</evidence>
<dbReference type="SUPFAM" id="SSF50729">
    <property type="entry name" value="PH domain-like"/>
    <property type="match status" value="1"/>
</dbReference>
<reference evidence="3" key="2">
    <citation type="submission" date="2023-02" db="EMBL/GenBank/DDBJ databases">
        <authorList>
            <consortium name="DOE Joint Genome Institute"/>
            <person name="Mondo S.J."/>
            <person name="Chang Y."/>
            <person name="Wang Y."/>
            <person name="Ahrendt S."/>
            <person name="Andreopoulos W."/>
            <person name="Barry K."/>
            <person name="Beard J."/>
            <person name="Benny G.L."/>
            <person name="Blankenship S."/>
            <person name="Bonito G."/>
            <person name="Cuomo C."/>
            <person name="Desiro A."/>
            <person name="Gervers K.A."/>
            <person name="Hundley H."/>
            <person name="Kuo A."/>
            <person name="LaButti K."/>
            <person name="Lang B.F."/>
            <person name="Lipzen A."/>
            <person name="O'Donnell K."/>
            <person name="Pangilinan J."/>
            <person name="Reynolds N."/>
            <person name="Sandor L."/>
            <person name="Smith M.W."/>
            <person name="Tsang A."/>
            <person name="Grigoriev I.V."/>
            <person name="Stajich J.E."/>
            <person name="Spatafora J.W."/>
        </authorList>
    </citation>
    <scope>NUCLEOTIDE SEQUENCE</scope>
    <source>
        <strain evidence="3">RSA 2281</strain>
    </source>
</reference>
<dbReference type="InterPro" id="IPR001849">
    <property type="entry name" value="PH_domain"/>
</dbReference>
<feature type="compositionally biased region" description="Low complexity" evidence="1">
    <location>
        <begin position="43"/>
        <end position="56"/>
    </location>
</feature>
<feature type="compositionally biased region" description="Low complexity" evidence="1">
    <location>
        <begin position="908"/>
        <end position="918"/>
    </location>
</feature>
<dbReference type="PANTHER" id="PTHR46007:SF8">
    <property type="entry name" value="C2H2-TYPE DOMAIN-CONTAINING PROTEIN"/>
    <property type="match status" value="1"/>
</dbReference>
<sequence length="1062" mass="119206">MTDYGFQNLKISEHHNNPGSDRELPLPPPPPHHDGNFDYDYSQQQQQQQQYPPQEQYHQEPYHQEQQQQQQYTTPGIAVDGVMWQDNEVYDEDDDRPLGGGMAAAAPTVGGPGGPNGPPPPPKQTLLQMHEEQQQQPYFEPAEAASVARPVSYRNQAAVQINSNRPARFIKADPLNNSAAAMALPPDLQNIQRLYEQYQWKVYNEGYLYRKADNKRTSGDETWIRSYVELAGPVLTLWDADQPGEGDVMPHYVNISDATTVELNEHGMISLRTGGSSRYLFEYVDDNTGETDRNTELERWVRAIRLSCFEGTRVHEIYTKKFIMRNKNIQTDDDDDSETDEDLLAKSKSKMEGFVQVRFSGIGEWQKYWVVASDRKNEKKLFGKKSVPSQGHIMFYESKKAKHPIMTLVNVSQAYTVYPETPQLIDMVTLLKVDGRIASEEEAVQQGEGGSVDGAAAGAATTPSSANATSVLMMTSNTIELVQWLVGVFDVFKLYGRPSQLIRDPTNPGALNFGEMVSGDRLFLEVDELEHLDIRQDDMSKNRAILTQIIATKLKQQIINRQPGMPNGPQIPGSGGMGPRTNSMPQIAQANNGNLRQPRQRTVSADPESISNPRGTMMMNNGMPYGGSNARGSMHPMGHPGMMQQQQQQRPMQPFPPQQQQQFHAQQQQQYLSQQQQPPQQQRQSTMPPRSQSGKVIYASDESEEEEDDDDDDSDSDDDSVFGGSSSKKPTTHRSVSPTSPQSSLVNKMANSTSTLSIPEIKTDSSSLLESVQEATDKKLKTEKRSSNDDKSLSSDDDDDDYTPPVAADKKGKKVAKKRGSDSEEDEDSETEDEGRKVAHLQKVGPRPSISASDEESEQSDSEDSDDDASSTEQYIPHRPKSRWPQQTQQQSLPQSASTPELHRASAMPPMQQQQPYDMDPQMYNQYEQYYYQQQQQNNLARGQPIIDEDGPVIPQLGEEFANPHSLLGAAKQEQASIRDQAEYAKATGQPLVQLAQKQGAPRAGLVGMISQIESEKKDQNKGRLLNSDREQMMERERYMMEQRQQAMMVSKDKSLFSFIHL</sequence>
<feature type="compositionally biased region" description="Acidic residues" evidence="1">
    <location>
        <begin position="823"/>
        <end position="833"/>
    </location>
</feature>
<feature type="compositionally biased region" description="Basic and acidic residues" evidence="1">
    <location>
        <begin position="11"/>
        <end position="24"/>
    </location>
</feature>
<dbReference type="GO" id="GO:0003713">
    <property type="term" value="F:transcription coactivator activity"/>
    <property type="evidence" value="ECO:0007669"/>
    <property type="project" value="TreeGrafter"/>
</dbReference>
<comment type="caution">
    <text evidence="3">The sequence shown here is derived from an EMBL/GenBank/DDBJ whole genome shotgun (WGS) entry which is preliminary data.</text>
</comment>
<protein>
    <recommendedName>
        <fullName evidence="2">PH domain-containing protein</fullName>
    </recommendedName>
</protein>
<accession>A0AAD5P9Z5</accession>
<dbReference type="Pfam" id="PF25381">
    <property type="entry name" value="PH_26"/>
    <property type="match status" value="1"/>
</dbReference>
<dbReference type="AlphaFoldDB" id="A0AAD5P9Z5"/>
<dbReference type="SMART" id="SM00233">
    <property type="entry name" value="PH"/>
    <property type="match status" value="2"/>
</dbReference>
<proteinExistence type="predicted"/>
<gene>
    <name evidence="3" type="ORF">BDA99DRAFT_178269</name>
</gene>
<feature type="region of interest" description="Disordered" evidence="1">
    <location>
        <begin position="566"/>
        <end position="918"/>
    </location>
</feature>
<dbReference type="InterPro" id="IPR058155">
    <property type="entry name" value="Skg3/CAF120-like_PH"/>
</dbReference>
<reference evidence="3" key="1">
    <citation type="journal article" date="2022" name="IScience">
        <title>Evolution of zygomycete secretomes and the origins of terrestrial fungal ecologies.</title>
        <authorList>
            <person name="Chang Y."/>
            <person name="Wang Y."/>
            <person name="Mondo S."/>
            <person name="Ahrendt S."/>
            <person name="Andreopoulos W."/>
            <person name="Barry K."/>
            <person name="Beard J."/>
            <person name="Benny G.L."/>
            <person name="Blankenship S."/>
            <person name="Bonito G."/>
            <person name="Cuomo C."/>
            <person name="Desiro A."/>
            <person name="Gervers K.A."/>
            <person name="Hundley H."/>
            <person name="Kuo A."/>
            <person name="LaButti K."/>
            <person name="Lang B.F."/>
            <person name="Lipzen A."/>
            <person name="O'Donnell K."/>
            <person name="Pangilinan J."/>
            <person name="Reynolds N."/>
            <person name="Sandor L."/>
            <person name="Smith M.E."/>
            <person name="Tsang A."/>
            <person name="Grigoriev I.V."/>
            <person name="Stajich J.E."/>
            <person name="Spatafora J.W."/>
        </authorList>
    </citation>
    <scope>NUCLEOTIDE SEQUENCE</scope>
    <source>
        <strain evidence="3">RSA 2281</strain>
    </source>
</reference>
<dbReference type="Gene3D" id="2.30.29.30">
    <property type="entry name" value="Pleckstrin-homology domain (PH domain)/Phosphotyrosine-binding domain (PTB)"/>
    <property type="match status" value="1"/>
</dbReference>
<dbReference type="GO" id="GO:0016592">
    <property type="term" value="C:mediator complex"/>
    <property type="evidence" value="ECO:0007669"/>
    <property type="project" value="TreeGrafter"/>
</dbReference>
<organism evidence="3 4">
    <name type="scientific">Phascolomyces articulosus</name>
    <dbReference type="NCBI Taxonomy" id="60185"/>
    <lineage>
        <taxon>Eukaryota</taxon>
        <taxon>Fungi</taxon>
        <taxon>Fungi incertae sedis</taxon>
        <taxon>Mucoromycota</taxon>
        <taxon>Mucoromycotina</taxon>
        <taxon>Mucoromycetes</taxon>
        <taxon>Mucorales</taxon>
        <taxon>Lichtheimiaceae</taxon>
        <taxon>Phascolomyces</taxon>
    </lineage>
</organism>
<feature type="compositionally biased region" description="Basic and acidic residues" evidence="1">
    <location>
        <begin position="775"/>
        <end position="794"/>
    </location>
</feature>
<feature type="compositionally biased region" description="Low complexity" evidence="1">
    <location>
        <begin position="643"/>
        <end position="692"/>
    </location>
</feature>
<dbReference type="InterPro" id="IPR051647">
    <property type="entry name" value="Mediator_comp_sub12"/>
</dbReference>
<keyword evidence="4" id="KW-1185">Reference proteome</keyword>
<feature type="region of interest" description="Disordered" evidence="1">
    <location>
        <begin position="1"/>
        <end position="74"/>
    </location>
</feature>
<dbReference type="InterPro" id="IPR011993">
    <property type="entry name" value="PH-like_dom_sf"/>
</dbReference>
<feature type="compositionally biased region" description="Low complexity" evidence="1">
    <location>
        <begin position="885"/>
        <end position="900"/>
    </location>
</feature>
<evidence type="ECO:0000259" key="2">
    <source>
        <dbReference type="PROSITE" id="PS50003"/>
    </source>
</evidence>